<name>A0AAV4PBR1_9ARAC</name>
<proteinExistence type="predicted"/>
<comment type="caution">
    <text evidence="1">The sequence shown here is derived from an EMBL/GenBank/DDBJ whole genome shotgun (WGS) entry which is preliminary data.</text>
</comment>
<evidence type="ECO:0000313" key="2">
    <source>
        <dbReference type="Proteomes" id="UP001054837"/>
    </source>
</evidence>
<dbReference type="EMBL" id="BPLQ01002618">
    <property type="protein sequence ID" value="GIX94494.1"/>
    <property type="molecule type" value="Genomic_DNA"/>
</dbReference>
<reference evidence="1 2" key="1">
    <citation type="submission" date="2021-06" db="EMBL/GenBank/DDBJ databases">
        <title>Caerostris darwini draft genome.</title>
        <authorList>
            <person name="Kono N."/>
            <person name="Arakawa K."/>
        </authorList>
    </citation>
    <scope>NUCLEOTIDE SEQUENCE [LARGE SCALE GENOMIC DNA]</scope>
</reference>
<organism evidence="1 2">
    <name type="scientific">Caerostris darwini</name>
    <dbReference type="NCBI Taxonomy" id="1538125"/>
    <lineage>
        <taxon>Eukaryota</taxon>
        <taxon>Metazoa</taxon>
        <taxon>Ecdysozoa</taxon>
        <taxon>Arthropoda</taxon>
        <taxon>Chelicerata</taxon>
        <taxon>Arachnida</taxon>
        <taxon>Araneae</taxon>
        <taxon>Araneomorphae</taxon>
        <taxon>Entelegynae</taxon>
        <taxon>Araneoidea</taxon>
        <taxon>Araneidae</taxon>
        <taxon>Caerostris</taxon>
    </lineage>
</organism>
<keyword evidence="2" id="KW-1185">Reference proteome</keyword>
<protein>
    <submittedName>
        <fullName evidence="1">Uncharacterized protein</fullName>
    </submittedName>
</protein>
<dbReference type="AlphaFoldDB" id="A0AAV4PBR1"/>
<accession>A0AAV4PBR1</accession>
<evidence type="ECO:0000313" key="1">
    <source>
        <dbReference type="EMBL" id="GIX94494.1"/>
    </source>
</evidence>
<dbReference type="Proteomes" id="UP001054837">
    <property type="component" value="Unassembled WGS sequence"/>
</dbReference>
<sequence>MYAAESESWQFFFDVKFYVNVTLLSSSKIILEEYKTLMMMIQVHTSQYARTADIVLNDLIRLVLVLGGFQFLDDQLGKNITWDIGLNTSSSLSRA</sequence>
<gene>
    <name evidence="1" type="ORF">CDAR_619991</name>
</gene>